<protein>
    <submittedName>
        <fullName evidence="2">Uncharacterized protein</fullName>
    </submittedName>
</protein>
<evidence type="ECO:0000313" key="2">
    <source>
        <dbReference type="EMBL" id="KGJ87951.1"/>
    </source>
</evidence>
<dbReference type="Proteomes" id="UP000029868">
    <property type="component" value="Unassembled WGS sequence"/>
</dbReference>
<name>A0A099KC58_COLPS</name>
<comment type="caution">
    <text evidence="2">The sequence shown here is derived from an EMBL/GenBank/DDBJ whole genome shotgun (WGS) entry which is preliminary data.</text>
</comment>
<gene>
    <name evidence="2" type="ORF">GAB14E_4284</name>
</gene>
<proteinExistence type="predicted"/>
<dbReference type="EMBL" id="JQEC01000070">
    <property type="protein sequence ID" value="KGJ87951.1"/>
    <property type="molecule type" value="Genomic_DNA"/>
</dbReference>
<organism evidence="2 3">
    <name type="scientific">Colwellia psychrerythraea</name>
    <name type="common">Vibrio psychroerythus</name>
    <dbReference type="NCBI Taxonomy" id="28229"/>
    <lineage>
        <taxon>Bacteria</taxon>
        <taxon>Pseudomonadati</taxon>
        <taxon>Pseudomonadota</taxon>
        <taxon>Gammaproteobacteria</taxon>
        <taxon>Alteromonadales</taxon>
        <taxon>Colwelliaceae</taxon>
        <taxon>Colwellia</taxon>
    </lineage>
</organism>
<evidence type="ECO:0000313" key="3">
    <source>
        <dbReference type="Proteomes" id="UP000029868"/>
    </source>
</evidence>
<evidence type="ECO:0000256" key="1">
    <source>
        <dbReference type="SAM" id="MobiDB-lite"/>
    </source>
</evidence>
<reference evidence="2 3" key="1">
    <citation type="submission" date="2014-08" db="EMBL/GenBank/DDBJ databases">
        <title>Genomic and Phenotypic Diversity of Colwellia psychrerythraea strains from Disparate Marine Basins.</title>
        <authorList>
            <person name="Techtmann S.M."/>
            <person name="Stelling S.C."/>
            <person name="Utturkar S.M."/>
            <person name="Alshibli N."/>
            <person name="Harris A."/>
            <person name="Brown S.D."/>
            <person name="Hazen T.C."/>
        </authorList>
    </citation>
    <scope>NUCLEOTIDE SEQUENCE [LARGE SCALE GENOMIC DNA]</scope>
    <source>
        <strain evidence="2 3">GAB14E</strain>
    </source>
</reference>
<feature type="region of interest" description="Disordered" evidence="1">
    <location>
        <begin position="28"/>
        <end position="49"/>
    </location>
</feature>
<accession>A0A099KC58</accession>
<dbReference type="AlphaFoldDB" id="A0A099KC58"/>
<sequence>MPEGKINPLSKMALTFSKHDCKNHCNYSSTKKKKTKSTQKQLSLIEMLK</sequence>